<dbReference type="InterPro" id="IPR039418">
    <property type="entry name" value="LexA-like"/>
</dbReference>
<dbReference type="PANTHER" id="PTHR40661:SF3">
    <property type="entry name" value="FELS-1 PROPHAGE TRANSCRIPTIONAL REGULATOR"/>
    <property type="match status" value="1"/>
</dbReference>
<dbReference type="EMBL" id="BAAAEN010000037">
    <property type="protein sequence ID" value="GAA0531346.1"/>
    <property type="molecule type" value="Genomic_DNA"/>
</dbReference>
<evidence type="ECO:0000256" key="1">
    <source>
        <dbReference type="ARBA" id="ARBA00022670"/>
    </source>
</evidence>
<dbReference type="InterPro" id="IPR019756">
    <property type="entry name" value="Pept_S26A_signal_pept_1_Ser-AS"/>
</dbReference>
<proteinExistence type="predicted"/>
<dbReference type="Pfam" id="PF00717">
    <property type="entry name" value="Peptidase_S24"/>
    <property type="match status" value="1"/>
</dbReference>
<evidence type="ECO:0000259" key="6">
    <source>
        <dbReference type="Pfam" id="PF00717"/>
    </source>
</evidence>
<gene>
    <name evidence="7" type="ORF">GCM10009097_55970</name>
</gene>
<evidence type="ECO:0000256" key="3">
    <source>
        <dbReference type="ARBA" id="ARBA00023015"/>
    </source>
</evidence>
<keyword evidence="5" id="KW-0804">Transcription</keyword>
<protein>
    <recommendedName>
        <fullName evidence="6">Peptidase S24/S26A/S26B/S26C domain-containing protein</fullName>
    </recommendedName>
</protein>
<evidence type="ECO:0000256" key="2">
    <source>
        <dbReference type="ARBA" id="ARBA00022801"/>
    </source>
</evidence>
<name>A0ABN1D0Z9_9BURK</name>
<keyword evidence="3" id="KW-0805">Transcription regulation</keyword>
<accession>A0ABN1D0Z9</accession>
<dbReference type="SUPFAM" id="SSF51306">
    <property type="entry name" value="LexA/Signal peptidase"/>
    <property type="match status" value="1"/>
</dbReference>
<evidence type="ECO:0000256" key="4">
    <source>
        <dbReference type="ARBA" id="ARBA00023125"/>
    </source>
</evidence>
<feature type="domain" description="Peptidase S24/S26A/S26B/S26C" evidence="6">
    <location>
        <begin position="34"/>
        <end position="157"/>
    </location>
</feature>
<keyword evidence="1" id="KW-0645">Protease</keyword>
<dbReference type="Gene3D" id="2.10.109.10">
    <property type="entry name" value="Umud Fragment, subunit A"/>
    <property type="match status" value="1"/>
</dbReference>
<dbReference type="PROSITE" id="PS00501">
    <property type="entry name" value="SPASE_I_1"/>
    <property type="match status" value="1"/>
</dbReference>
<evidence type="ECO:0000313" key="7">
    <source>
        <dbReference type="EMBL" id="GAA0531346.1"/>
    </source>
</evidence>
<dbReference type="Proteomes" id="UP001501706">
    <property type="component" value="Unassembled WGS sequence"/>
</dbReference>
<dbReference type="InterPro" id="IPR015927">
    <property type="entry name" value="Peptidase_S24_S26A/B/C"/>
</dbReference>
<dbReference type="InterPro" id="IPR036286">
    <property type="entry name" value="LexA/Signal_pep-like_sf"/>
</dbReference>
<evidence type="ECO:0000313" key="8">
    <source>
        <dbReference type="Proteomes" id="UP001501706"/>
    </source>
</evidence>
<evidence type="ECO:0000256" key="5">
    <source>
        <dbReference type="ARBA" id="ARBA00023163"/>
    </source>
</evidence>
<reference evidence="7 8" key="1">
    <citation type="journal article" date="2019" name="Int. J. Syst. Evol. Microbiol.">
        <title>The Global Catalogue of Microorganisms (GCM) 10K type strain sequencing project: providing services to taxonomists for standard genome sequencing and annotation.</title>
        <authorList>
            <consortium name="The Broad Institute Genomics Platform"/>
            <consortium name="The Broad Institute Genome Sequencing Center for Infectious Disease"/>
            <person name="Wu L."/>
            <person name="Ma J."/>
        </authorList>
    </citation>
    <scope>NUCLEOTIDE SEQUENCE [LARGE SCALE GENOMIC DNA]</scope>
    <source>
        <strain evidence="7 8">JCM 14330</strain>
    </source>
</reference>
<organism evidence="7 8">
    <name type="scientific">Pigmentiphaga daeguensis</name>
    <dbReference type="NCBI Taxonomy" id="414049"/>
    <lineage>
        <taxon>Bacteria</taxon>
        <taxon>Pseudomonadati</taxon>
        <taxon>Pseudomonadota</taxon>
        <taxon>Betaproteobacteria</taxon>
        <taxon>Burkholderiales</taxon>
        <taxon>Alcaligenaceae</taxon>
        <taxon>Pigmentiphaga</taxon>
    </lineage>
</organism>
<dbReference type="CDD" id="cd06529">
    <property type="entry name" value="S24_LexA-like"/>
    <property type="match status" value="1"/>
</dbReference>
<dbReference type="PANTHER" id="PTHR40661">
    <property type="match status" value="1"/>
</dbReference>
<comment type="caution">
    <text evidence="7">The sequence shown here is derived from an EMBL/GenBank/DDBJ whole genome shotgun (WGS) entry which is preliminary data.</text>
</comment>
<sequence>MDRDHINETPAEVAPRTDLADDVFLPITNAAASMGYGRQQPEYDLVVDSMRVTRTWVHATLPSITSMENLAVLTAYGDSMEPTFSDGDLILVDRGVHEVRLDAVYVLARGDDLFIKRVRRQMQDGALMIQSDNQLFGPPERIENGARASIHVLGRVVWAWRGKKL</sequence>
<keyword evidence="2" id="KW-0378">Hydrolase</keyword>
<keyword evidence="8" id="KW-1185">Reference proteome</keyword>
<keyword evidence="4" id="KW-0238">DNA-binding</keyword>